<gene>
    <name evidence="1" type="ORF">MNBD_BACTEROID06-1355</name>
</gene>
<sequence length="55" mass="6339">QIIAILNQSLKKLATPTTYHTSHTGAEHQFNEITYFYNQRVSSEKTFDSMNNDFG</sequence>
<evidence type="ECO:0000313" key="1">
    <source>
        <dbReference type="EMBL" id="VAW25873.1"/>
    </source>
</evidence>
<dbReference type="AlphaFoldDB" id="A0A3B0UC54"/>
<name>A0A3B0UC54_9ZZZZ</name>
<organism evidence="1">
    <name type="scientific">hydrothermal vent metagenome</name>
    <dbReference type="NCBI Taxonomy" id="652676"/>
    <lineage>
        <taxon>unclassified sequences</taxon>
        <taxon>metagenomes</taxon>
        <taxon>ecological metagenomes</taxon>
    </lineage>
</organism>
<feature type="non-terminal residue" evidence="1">
    <location>
        <position position="1"/>
    </location>
</feature>
<dbReference type="EMBL" id="UOES01000031">
    <property type="protein sequence ID" value="VAW25873.1"/>
    <property type="molecule type" value="Genomic_DNA"/>
</dbReference>
<protein>
    <submittedName>
        <fullName evidence="1">Uncharacterized protein</fullName>
    </submittedName>
</protein>
<accession>A0A3B0UC54</accession>
<proteinExistence type="predicted"/>
<reference evidence="1" key="1">
    <citation type="submission" date="2018-06" db="EMBL/GenBank/DDBJ databases">
        <authorList>
            <person name="Zhirakovskaya E."/>
        </authorList>
    </citation>
    <scope>NUCLEOTIDE SEQUENCE</scope>
</reference>